<evidence type="ECO:0000256" key="2">
    <source>
        <dbReference type="ARBA" id="ARBA00022552"/>
    </source>
</evidence>
<dbReference type="Gene3D" id="1.10.1520.10">
    <property type="entry name" value="Ribonuclease III domain"/>
    <property type="match status" value="1"/>
</dbReference>
<evidence type="ECO:0000256" key="10">
    <source>
        <dbReference type="ARBA" id="ARBA00022884"/>
    </source>
</evidence>
<evidence type="ECO:0000256" key="5">
    <source>
        <dbReference type="ARBA" id="ARBA00022722"/>
    </source>
</evidence>
<dbReference type="GO" id="GO:0008033">
    <property type="term" value="P:tRNA processing"/>
    <property type="evidence" value="ECO:0007669"/>
    <property type="project" value="UniProtKB-KW"/>
</dbReference>
<dbReference type="CDD" id="cd10845">
    <property type="entry name" value="DSRM_RNAse_III_family"/>
    <property type="match status" value="1"/>
</dbReference>
<sequence>VHPGLPEGQLAKIRAGVVSADALAEVARRIDLGGALRLGRGEAASGGDDKESILSDAMEAVIGAVFLDGGQGPAFAVVDDLLDTAIDRAAEDPGVHDHKTRLQELVARHFGSSPNYALTSEGPDHDRRFHAVVEIDGRSYGPGTGTSKKRAEQAAAHLAWTELKGLDDPAALEPNEQEPAVVAESGSDQ</sequence>
<evidence type="ECO:0000256" key="9">
    <source>
        <dbReference type="ARBA" id="ARBA00022842"/>
    </source>
</evidence>
<dbReference type="InterPro" id="IPR000999">
    <property type="entry name" value="RNase_III_dom"/>
</dbReference>
<dbReference type="PANTHER" id="PTHR11207">
    <property type="entry name" value="RIBONUCLEASE III"/>
    <property type="match status" value="1"/>
</dbReference>
<dbReference type="Pfam" id="PF00035">
    <property type="entry name" value="dsrm"/>
    <property type="match status" value="1"/>
</dbReference>
<dbReference type="Pfam" id="PF14622">
    <property type="entry name" value="Ribonucleas_3_3"/>
    <property type="match status" value="1"/>
</dbReference>
<feature type="domain" description="RNase III" evidence="13">
    <location>
        <begin position="1"/>
        <end position="70"/>
    </location>
</feature>
<dbReference type="GO" id="GO:0003725">
    <property type="term" value="F:double-stranded RNA binding"/>
    <property type="evidence" value="ECO:0007669"/>
    <property type="project" value="TreeGrafter"/>
</dbReference>
<keyword evidence="7" id="KW-0255">Endonuclease</keyword>
<protein>
    <submittedName>
        <fullName evidence="14">Uncharacterized protein</fullName>
    </submittedName>
</protein>
<dbReference type="AlphaFoldDB" id="A0A381S538"/>
<evidence type="ECO:0000256" key="4">
    <source>
        <dbReference type="ARBA" id="ARBA00022694"/>
    </source>
</evidence>
<accession>A0A381S538</accession>
<dbReference type="SMART" id="SM00358">
    <property type="entry name" value="DSRM"/>
    <property type="match status" value="1"/>
</dbReference>
<keyword evidence="3" id="KW-0507">mRNA processing</keyword>
<dbReference type="CDD" id="cd00593">
    <property type="entry name" value="RIBOc"/>
    <property type="match status" value="1"/>
</dbReference>
<evidence type="ECO:0000256" key="3">
    <source>
        <dbReference type="ARBA" id="ARBA00022664"/>
    </source>
</evidence>
<keyword evidence="1" id="KW-0963">Cytoplasm</keyword>
<keyword evidence="9" id="KW-0460">Magnesium</keyword>
<keyword evidence="8" id="KW-0378">Hydrolase</keyword>
<evidence type="ECO:0000256" key="7">
    <source>
        <dbReference type="ARBA" id="ARBA00022759"/>
    </source>
</evidence>
<evidence type="ECO:0000256" key="8">
    <source>
        <dbReference type="ARBA" id="ARBA00022801"/>
    </source>
</evidence>
<gene>
    <name evidence="14" type="ORF">METZ01_LOCUS49127</name>
</gene>
<evidence type="ECO:0000313" key="14">
    <source>
        <dbReference type="EMBL" id="SUZ96273.1"/>
    </source>
</evidence>
<evidence type="ECO:0000259" key="13">
    <source>
        <dbReference type="PROSITE" id="PS50142"/>
    </source>
</evidence>
<feature type="non-terminal residue" evidence="14">
    <location>
        <position position="1"/>
    </location>
</feature>
<evidence type="ECO:0000256" key="11">
    <source>
        <dbReference type="SAM" id="MobiDB-lite"/>
    </source>
</evidence>
<evidence type="ECO:0000256" key="1">
    <source>
        <dbReference type="ARBA" id="ARBA00022490"/>
    </source>
</evidence>
<keyword evidence="10" id="KW-0694">RNA-binding</keyword>
<evidence type="ECO:0000256" key="6">
    <source>
        <dbReference type="ARBA" id="ARBA00022723"/>
    </source>
</evidence>
<name>A0A381S538_9ZZZZ</name>
<dbReference type="GO" id="GO:0004525">
    <property type="term" value="F:ribonuclease III activity"/>
    <property type="evidence" value="ECO:0007669"/>
    <property type="project" value="InterPro"/>
</dbReference>
<keyword evidence="5" id="KW-0540">Nuclease</keyword>
<dbReference type="EMBL" id="UINC01002399">
    <property type="protein sequence ID" value="SUZ96273.1"/>
    <property type="molecule type" value="Genomic_DNA"/>
</dbReference>
<dbReference type="GO" id="GO:0010468">
    <property type="term" value="P:regulation of gene expression"/>
    <property type="evidence" value="ECO:0007669"/>
    <property type="project" value="TreeGrafter"/>
</dbReference>
<dbReference type="SUPFAM" id="SSF69065">
    <property type="entry name" value="RNase III domain-like"/>
    <property type="match status" value="1"/>
</dbReference>
<dbReference type="InterPro" id="IPR014720">
    <property type="entry name" value="dsRBD_dom"/>
</dbReference>
<keyword evidence="4" id="KW-0819">tRNA processing</keyword>
<dbReference type="SMART" id="SM00535">
    <property type="entry name" value="RIBOc"/>
    <property type="match status" value="1"/>
</dbReference>
<dbReference type="FunFam" id="3.30.160.20:FF:000003">
    <property type="entry name" value="Ribonuclease 3"/>
    <property type="match status" value="1"/>
</dbReference>
<organism evidence="14">
    <name type="scientific">marine metagenome</name>
    <dbReference type="NCBI Taxonomy" id="408172"/>
    <lineage>
        <taxon>unclassified sequences</taxon>
        <taxon>metagenomes</taxon>
        <taxon>ecological metagenomes</taxon>
    </lineage>
</organism>
<dbReference type="GO" id="GO:0006364">
    <property type="term" value="P:rRNA processing"/>
    <property type="evidence" value="ECO:0007669"/>
    <property type="project" value="UniProtKB-KW"/>
</dbReference>
<dbReference type="PROSITE" id="PS50137">
    <property type="entry name" value="DS_RBD"/>
    <property type="match status" value="1"/>
</dbReference>
<dbReference type="Gene3D" id="3.30.160.20">
    <property type="match status" value="1"/>
</dbReference>
<reference evidence="14" key="1">
    <citation type="submission" date="2018-05" db="EMBL/GenBank/DDBJ databases">
        <authorList>
            <person name="Lanie J.A."/>
            <person name="Ng W.-L."/>
            <person name="Kazmierczak K.M."/>
            <person name="Andrzejewski T.M."/>
            <person name="Davidsen T.M."/>
            <person name="Wayne K.J."/>
            <person name="Tettelin H."/>
            <person name="Glass J.I."/>
            <person name="Rusch D."/>
            <person name="Podicherti R."/>
            <person name="Tsui H.-C.T."/>
            <person name="Winkler M.E."/>
        </authorList>
    </citation>
    <scope>NUCLEOTIDE SEQUENCE</scope>
</reference>
<feature type="region of interest" description="Disordered" evidence="11">
    <location>
        <begin position="166"/>
        <end position="189"/>
    </location>
</feature>
<keyword evidence="2" id="KW-0698">rRNA processing</keyword>
<dbReference type="GO" id="GO:0046872">
    <property type="term" value="F:metal ion binding"/>
    <property type="evidence" value="ECO:0007669"/>
    <property type="project" value="UniProtKB-KW"/>
</dbReference>
<dbReference type="GO" id="GO:0006397">
    <property type="term" value="P:mRNA processing"/>
    <property type="evidence" value="ECO:0007669"/>
    <property type="project" value="UniProtKB-KW"/>
</dbReference>
<feature type="domain" description="DRBM" evidence="12">
    <location>
        <begin position="97"/>
        <end position="165"/>
    </location>
</feature>
<evidence type="ECO:0000259" key="12">
    <source>
        <dbReference type="PROSITE" id="PS50137"/>
    </source>
</evidence>
<dbReference type="PANTHER" id="PTHR11207:SF0">
    <property type="entry name" value="RIBONUCLEASE 3"/>
    <property type="match status" value="1"/>
</dbReference>
<dbReference type="SUPFAM" id="SSF54768">
    <property type="entry name" value="dsRNA-binding domain-like"/>
    <property type="match status" value="1"/>
</dbReference>
<dbReference type="PROSITE" id="PS50142">
    <property type="entry name" value="RNASE_3_2"/>
    <property type="match status" value="1"/>
</dbReference>
<dbReference type="InterPro" id="IPR036389">
    <property type="entry name" value="RNase_III_sf"/>
</dbReference>
<proteinExistence type="predicted"/>
<keyword evidence="6" id="KW-0479">Metal-binding</keyword>